<evidence type="ECO:0000256" key="2">
    <source>
        <dbReference type="ARBA" id="ARBA00006956"/>
    </source>
</evidence>
<evidence type="ECO:0000256" key="7">
    <source>
        <dbReference type="ARBA" id="ARBA00023015"/>
    </source>
</evidence>
<dbReference type="SMART" id="SM00739">
    <property type="entry name" value="KOW"/>
    <property type="match status" value="5"/>
</dbReference>
<dbReference type="Pfam" id="PF23037">
    <property type="entry name" value="KOWx_SPT5"/>
    <property type="match status" value="1"/>
</dbReference>
<dbReference type="Pfam" id="PF23284">
    <property type="entry name" value="KOW2_Spt5"/>
    <property type="match status" value="1"/>
</dbReference>
<evidence type="ECO:0000256" key="1">
    <source>
        <dbReference type="ARBA" id="ARBA00004123"/>
    </source>
</evidence>
<dbReference type="OMA" id="YPVGYMN"/>
<dbReference type="GO" id="GO:0006357">
    <property type="term" value="P:regulation of transcription by RNA polymerase II"/>
    <property type="evidence" value="ECO:0007669"/>
    <property type="project" value="InterPro"/>
</dbReference>
<dbReference type="Gene3D" id="3.30.70.940">
    <property type="entry name" value="NusG, N-terminal domain"/>
    <property type="match status" value="1"/>
</dbReference>
<dbReference type="GO" id="GO:0032044">
    <property type="term" value="C:DSIF complex"/>
    <property type="evidence" value="ECO:0007669"/>
    <property type="project" value="TreeGrafter"/>
</dbReference>
<dbReference type="GO" id="GO:0032784">
    <property type="term" value="P:regulation of DNA-templated transcription elongation"/>
    <property type="evidence" value="ECO:0007669"/>
    <property type="project" value="InterPro"/>
</dbReference>
<evidence type="ECO:0000256" key="5">
    <source>
        <dbReference type="ARBA" id="ARBA00022553"/>
    </source>
</evidence>
<dbReference type="PIRSF" id="PIRSF036945">
    <property type="entry name" value="Spt5"/>
    <property type="match status" value="1"/>
</dbReference>
<evidence type="ECO:0000256" key="12">
    <source>
        <dbReference type="PIRNR" id="PIRNR036945"/>
    </source>
</evidence>
<accession>A0A139ASD6</accession>
<dbReference type="InterPro" id="IPR039659">
    <property type="entry name" value="SPT5"/>
</dbReference>
<dbReference type="AlphaFoldDB" id="A0A139ASD6"/>
<feature type="region of interest" description="Disordered" evidence="13">
    <location>
        <begin position="639"/>
        <end position="795"/>
    </location>
</feature>
<dbReference type="SUPFAM" id="SSF50104">
    <property type="entry name" value="Translation proteins SH3-like domain"/>
    <property type="match status" value="1"/>
</dbReference>
<dbReference type="PANTHER" id="PTHR11125">
    <property type="entry name" value="SUPPRESSOR OF TY 5"/>
    <property type="match status" value="1"/>
</dbReference>
<dbReference type="SMART" id="SM01104">
    <property type="entry name" value="CTD"/>
    <property type="match status" value="1"/>
</dbReference>
<dbReference type="InterPro" id="IPR017071">
    <property type="entry name" value="TF_Spt5_eukaryote"/>
</dbReference>
<feature type="domain" description="KOW" evidence="14">
    <location>
        <begin position="588"/>
        <end position="615"/>
    </location>
</feature>
<evidence type="ECO:0000313" key="17">
    <source>
        <dbReference type="Proteomes" id="UP000070544"/>
    </source>
</evidence>
<organism evidence="16 17">
    <name type="scientific">Gonapodya prolifera (strain JEL478)</name>
    <name type="common">Monoblepharis prolifera</name>
    <dbReference type="NCBI Taxonomy" id="1344416"/>
    <lineage>
        <taxon>Eukaryota</taxon>
        <taxon>Fungi</taxon>
        <taxon>Fungi incertae sedis</taxon>
        <taxon>Chytridiomycota</taxon>
        <taxon>Chytridiomycota incertae sedis</taxon>
        <taxon>Monoblepharidomycetes</taxon>
        <taxon>Monoblepharidales</taxon>
        <taxon>Gonapodyaceae</taxon>
        <taxon>Gonapodya</taxon>
    </lineage>
</organism>
<dbReference type="InterPro" id="IPR039385">
    <property type="entry name" value="NGN_Euk"/>
</dbReference>
<feature type="domain" description="KOW" evidence="14">
    <location>
        <begin position="302"/>
        <end position="329"/>
    </location>
</feature>
<sequence length="1004" mass="105519">MSDEKSAEEIAAELTERYTGSYNDRGYGSDYAGTDEFQKVPWVAGRDPPVFMVKCKVGREKDIVVEVARYCLANLYAQDSGGGEQILTCFSRKSLPGYLYIESHSKAHVLSVLSKINNVYLGPDKNKITLLEDRDMEGVLRVERSKPKVKVGDWVRVRRPAKYAGDLAKVVSLSEDGDSCTLRMLPRLEPYSADSQKKDKDANGAGAKRKKGTIRPIAKLFNAEDWPRSMVQKLPNGQRRLTHVAETFDSQGYRLKRILLNAVEAPIADPTLDEIQTYLGGSLDLSNLDRAGVGVGKATVSDFIVGEEVEVTGGQLTGMVGKVEKFEGGAVVVKLDNLEDLNPFPPNDLRKRFHTGDHVRVTAGQFAPQTGSVLKIVGTVATLLTDVTNREIEVFTKDLRLAAEVVGEASVAGGRALNGAQSRFDVFDLVQIDYQTVGCITHLAADAAVLVDQYGNSKRVPVSLLTQKKDTSRAVATDAQGQPLAAGDTVFVSPASTAPGGVRRANVVHVYKDVVFCQSKEVVENGGVFVVPSADLTVQSRAGGRGPGMGSMGPPPLPAASRAGNGPGSVAPVTGRGGFGGGGRGRRDPLVGRHVVIQGGAYKGYQGVVKDAAEITVRVELHTNARVVSVDRQKVVTLGADGRPDNSGFGTSYGGFSGGQTPSYGGARTPSYGGSRTPGYGGGRTPAWDGARTPGGGWGGSKTPAWDSGARTPGRDTSGAKTPAWDSGSRTPGRFVGDGSRTPAWNAMSDFDSRPGTGGTERGDRPMSVSDTRGQGYGGYSRAGTVATPYLRPPDTPGVAGTVGTPGPSGDYGTPYAPQTPAAYPQTPLPYELNAPTPAATPGGVPQTPGAYPSMGSVAATAPTPHNPATPAALGGSYGMSSVGGAGAPSEWELQTEVEVRIRSPGSPFHGLRGVTRRVDTSARVCGVVLLEGPRVNEIEVFPNSSLELVVPVKKDEVKVLSGQDKGNIGSLIGIDGKDGLVRMKGRVQIVMIALSDLGKLFTG</sequence>
<keyword evidence="9 12" id="KW-0804">Transcription</keyword>
<dbReference type="InterPro" id="IPR024945">
    <property type="entry name" value="Spt5_C_dom"/>
</dbReference>
<feature type="domain" description="KOW" evidence="14">
    <location>
        <begin position="352"/>
        <end position="379"/>
    </location>
</feature>
<dbReference type="InterPro" id="IPR041977">
    <property type="entry name" value="KOW_Spt5_4"/>
</dbReference>
<keyword evidence="10 12" id="KW-0539">Nucleus</keyword>
<dbReference type="PANTHER" id="PTHR11125:SF7">
    <property type="entry name" value="TRANSCRIPTION ELONGATION FACTOR SPT5"/>
    <property type="match status" value="1"/>
</dbReference>
<gene>
    <name evidence="16" type="ORF">M427DRAFT_450983</name>
</gene>
<name>A0A139ASD6_GONPJ</name>
<feature type="region of interest" description="Disordered" evidence="13">
    <location>
        <begin position="541"/>
        <end position="587"/>
    </location>
</feature>
<evidence type="ECO:0000256" key="13">
    <source>
        <dbReference type="SAM" id="MobiDB-lite"/>
    </source>
</evidence>
<dbReference type="EMBL" id="KQ965738">
    <property type="protein sequence ID" value="KXS19453.1"/>
    <property type="molecule type" value="Genomic_DNA"/>
</dbReference>
<evidence type="ECO:0000313" key="16">
    <source>
        <dbReference type="EMBL" id="KXS19453.1"/>
    </source>
</evidence>
<dbReference type="InterPro" id="IPR036735">
    <property type="entry name" value="NGN_dom_sf"/>
</dbReference>
<dbReference type="InterPro" id="IPR057934">
    <property type="entry name" value="KOW_Spt5_7"/>
</dbReference>
<dbReference type="CDD" id="cd06084">
    <property type="entry name" value="KOW_Spt5_4"/>
    <property type="match status" value="1"/>
</dbReference>
<keyword evidence="5" id="KW-0597">Phosphoprotein</keyword>
<dbReference type="InterPro" id="IPR057936">
    <property type="entry name" value="KOWx_Spt5"/>
</dbReference>
<dbReference type="InterPro" id="IPR041976">
    <property type="entry name" value="KOW_Spt5_3"/>
</dbReference>
<keyword evidence="7" id="KW-0805">Transcription regulation</keyword>
<reference evidence="16 17" key="1">
    <citation type="journal article" date="2015" name="Genome Biol. Evol.">
        <title>Phylogenomic analyses indicate that early fungi evolved digesting cell walls of algal ancestors of land plants.</title>
        <authorList>
            <person name="Chang Y."/>
            <person name="Wang S."/>
            <person name="Sekimoto S."/>
            <person name="Aerts A.L."/>
            <person name="Choi C."/>
            <person name="Clum A."/>
            <person name="LaButti K.M."/>
            <person name="Lindquist E.A."/>
            <person name="Yee Ngan C."/>
            <person name="Ohm R.A."/>
            <person name="Salamov A.A."/>
            <person name="Grigoriev I.V."/>
            <person name="Spatafora J.W."/>
            <person name="Berbee M.L."/>
        </authorList>
    </citation>
    <scope>NUCLEOTIDE SEQUENCE [LARGE SCALE GENOMIC DNA]</scope>
    <source>
        <strain evidence="16 17">JEL478</strain>
    </source>
</reference>
<evidence type="ECO:0000256" key="8">
    <source>
        <dbReference type="ARBA" id="ARBA00023159"/>
    </source>
</evidence>
<keyword evidence="4" id="KW-0678">Repressor</keyword>
<dbReference type="OrthoDB" id="28901at2759"/>
<keyword evidence="17" id="KW-1185">Reference proteome</keyword>
<dbReference type="Gene3D" id="2.30.30.30">
    <property type="match status" value="3"/>
</dbReference>
<comment type="subcellular location">
    <subcellularLocation>
        <location evidence="1 12">Nucleus</location>
    </subcellularLocation>
</comment>
<dbReference type="Pfam" id="PF03439">
    <property type="entry name" value="Spt5-NGN"/>
    <property type="match status" value="1"/>
</dbReference>
<protein>
    <recommendedName>
        <fullName evidence="3 12">Transcription elongation factor SPT5</fullName>
    </recommendedName>
</protein>
<dbReference type="InterPro" id="IPR008991">
    <property type="entry name" value="Translation_prot_SH3-like_sf"/>
</dbReference>
<feature type="domain" description="KOW" evidence="14">
    <location>
        <begin position="951"/>
        <end position="978"/>
    </location>
</feature>
<dbReference type="InterPro" id="IPR005100">
    <property type="entry name" value="NGN-domain"/>
</dbReference>
<dbReference type="Proteomes" id="UP000070544">
    <property type="component" value="Unassembled WGS sequence"/>
</dbReference>
<evidence type="ECO:0000259" key="14">
    <source>
        <dbReference type="SMART" id="SM00739"/>
    </source>
</evidence>
<comment type="similarity">
    <text evidence="2 12">Belongs to the SPT5 family.</text>
</comment>
<dbReference type="STRING" id="1344416.A0A139ASD6"/>
<evidence type="ECO:0000259" key="15">
    <source>
        <dbReference type="SMART" id="SM01104"/>
    </source>
</evidence>
<evidence type="ECO:0000256" key="3">
    <source>
        <dbReference type="ARBA" id="ARBA00020181"/>
    </source>
</evidence>
<feature type="region of interest" description="Disordered" evidence="13">
    <location>
        <begin position="191"/>
        <end position="211"/>
    </location>
</feature>
<evidence type="ECO:0000256" key="9">
    <source>
        <dbReference type="ARBA" id="ARBA00023163"/>
    </source>
</evidence>
<dbReference type="Pfam" id="PF12815">
    <property type="entry name" value="CTD"/>
    <property type="match status" value="1"/>
</dbReference>
<dbReference type="CDD" id="cd06086">
    <property type="entry name" value="KOW_Spt5_6"/>
    <property type="match status" value="1"/>
</dbReference>
<evidence type="ECO:0000256" key="6">
    <source>
        <dbReference type="ARBA" id="ARBA00022737"/>
    </source>
</evidence>
<evidence type="ECO:0000256" key="4">
    <source>
        <dbReference type="ARBA" id="ARBA00022491"/>
    </source>
</evidence>
<dbReference type="CDD" id="cd09888">
    <property type="entry name" value="NGN_Euk"/>
    <property type="match status" value="1"/>
</dbReference>
<dbReference type="InterPro" id="IPR041975">
    <property type="entry name" value="KOW_Spt5_2"/>
</dbReference>
<dbReference type="GO" id="GO:0006368">
    <property type="term" value="P:transcription elongation by RNA polymerase II"/>
    <property type="evidence" value="ECO:0007669"/>
    <property type="project" value="TreeGrafter"/>
</dbReference>
<evidence type="ECO:0000256" key="10">
    <source>
        <dbReference type="ARBA" id="ARBA00023242"/>
    </source>
</evidence>
<dbReference type="InterPro" id="IPR005824">
    <property type="entry name" value="KOW"/>
</dbReference>
<keyword evidence="6" id="KW-0677">Repeat</keyword>
<dbReference type="InterPro" id="IPR041978">
    <property type="entry name" value="KOW_Spt5_5"/>
</dbReference>
<dbReference type="Pfam" id="PF23291">
    <property type="entry name" value="KOW4_SPT5"/>
    <property type="match status" value="1"/>
</dbReference>
<dbReference type="GO" id="GO:0003729">
    <property type="term" value="F:mRNA binding"/>
    <property type="evidence" value="ECO:0007669"/>
    <property type="project" value="TreeGrafter"/>
</dbReference>
<evidence type="ECO:0000256" key="11">
    <source>
        <dbReference type="ARBA" id="ARBA00024691"/>
    </source>
</evidence>
<dbReference type="Pfam" id="PF23290">
    <property type="entry name" value="KOW5_SPT5"/>
    <property type="match status" value="1"/>
</dbReference>
<dbReference type="InterPro" id="IPR041973">
    <property type="entry name" value="KOW_Spt5_1"/>
</dbReference>
<dbReference type="CDD" id="cd06081">
    <property type="entry name" value="KOW_Spt5_1"/>
    <property type="match status" value="1"/>
</dbReference>
<dbReference type="InterPro" id="IPR014722">
    <property type="entry name" value="Rib_uL2_dom2"/>
</dbReference>
<dbReference type="Pfam" id="PF23287">
    <property type="entry name" value="KOW7_SPT5"/>
    <property type="match status" value="1"/>
</dbReference>
<proteinExistence type="inferred from homology"/>
<keyword evidence="8" id="KW-0010">Activator</keyword>
<dbReference type="CDD" id="cd06085">
    <property type="entry name" value="KOW_Spt5_5"/>
    <property type="match status" value="1"/>
</dbReference>
<comment type="function">
    <text evidence="11 12">The SPT4-SPT5 complex mediates both activation and inhibition of transcription elongation, and plays a role in pre-mRNA processing. This complex seems to be important for the stability of the RNA polymerase II elongation machinery on the chromatin template but not for the inherent ability of this machinery to translocate down the gene.</text>
</comment>
<feature type="domain" description="Spt5 C-terminal" evidence="15">
    <location>
        <begin position="666"/>
        <end position="842"/>
    </location>
</feature>
<dbReference type="CDD" id="cd06083">
    <property type="entry name" value="KOW_Spt5_3"/>
    <property type="match status" value="1"/>
</dbReference>
<feature type="domain" description="KOW" evidence="14">
    <location>
        <begin position="148"/>
        <end position="176"/>
    </location>
</feature>